<dbReference type="CDD" id="cd16377">
    <property type="entry name" value="23S_rRNA_IVP_like"/>
    <property type="match status" value="1"/>
</dbReference>
<evidence type="ECO:0000313" key="1">
    <source>
        <dbReference type="EMBL" id="OGM32139.1"/>
    </source>
</evidence>
<sequence>MEKAGIKPVGYEKLLAWQVADEFAREVYLLTDSFPKHEVYGLISQLRRAALSVPLNIVEGHSRYNKNEFRNFLRIALGSLAESDYLLKFALKRKYISDSDYKKVSILREKCGKLLWSLMKSQK</sequence>
<proteinExistence type="predicted"/>
<dbReference type="Pfam" id="PF05635">
    <property type="entry name" value="23S_rRNA_IVP"/>
    <property type="match status" value="1"/>
</dbReference>
<comment type="caution">
    <text evidence="1">The sequence shown here is derived from an EMBL/GenBank/DDBJ whole genome shotgun (WGS) entry which is preliminary data.</text>
</comment>
<reference evidence="1 2" key="1">
    <citation type="journal article" date="2016" name="Nat. Commun.">
        <title>Thousands of microbial genomes shed light on interconnected biogeochemical processes in an aquifer system.</title>
        <authorList>
            <person name="Anantharaman K."/>
            <person name="Brown C.T."/>
            <person name="Hug L.A."/>
            <person name="Sharon I."/>
            <person name="Castelle C.J."/>
            <person name="Probst A.J."/>
            <person name="Thomas B.C."/>
            <person name="Singh A."/>
            <person name="Wilkins M.J."/>
            <person name="Karaoz U."/>
            <person name="Brodie E.L."/>
            <person name="Williams K.H."/>
            <person name="Hubbard S.S."/>
            <person name="Banfield J.F."/>
        </authorList>
    </citation>
    <scope>NUCLEOTIDE SEQUENCE [LARGE SCALE GENOMIC DNA]</scope>
</reference>
<dbReference type="PANTHER" id="PTHR38471">
    <property type="entry name" value="FOUR HELIX BUNDLE PROTEIN"/>
    <property type="match status" value="1"/>
</dbReference>
<dbReference type="PANTHER" id="PTHR38471:SF2">
    <property type="entry name" value="FOUR HELIX BUNDLE PROTEIN"/>
    <property type="match status" value="1"/>
</dbReference>
<protein>
    <recommendedName>
        <fullName evidence="3">Four helix bundle protein</fullName>
    </recommendedName>
</protein>
<dbReference type="NCBIfam" id="TIGR02436">
    <property type="entry name" value="four helix bundle protein"/>
    <property type="match status" value="1"/>
</dbReference>
<gene>
    <name evidence="1" type="ORF">A3D01_02010</name>
</gene>
<dbReference type="Gene3D" id="1.20.1440.60">
    <property type="entry name" value="23S rRNA-intervening sequence"/>
    <property type="match status" value="1"/>
</dbReference>
<dbReference type="SUPFAM" id="SSF158446">
    <property type="entry name" value="IVS-encoded protein-like"/>
    <property type="match status" value="1"/>
</dbReference>
<dbReference type="InterPro" id="IPR012657">
    <property type="entry name" value="23S_rRNA-intervening_sequence"/>
</dbReference>
<dbReference type="Proteomes" id="UP000177169">
    <property type="component" value="Unassembled WGS sequence"/>
</dbReference>
<accession>A0A1F7YZ32</accession>
<dbReference type="InterPro" id="IPR036583">
    <property type="entry name" value="23S_rRNA_IVS_sf"/>
</dbReference>
<dbReference type="EMBL" id="MGGR01000035">
    <property type="protein sequence ID" value="OGM32139.1"/>
    <property type="molecule type" value="Genomic_DNA"/>
</dbReference>
<organism evidence="1 2">
    <name type="scientific">Candidatus Woesebacteria bacterium RIFCSPHIGHO2_02_FULL_39_13</name>
    <dbReference type="NCBI Taxonomy" id="1802505"/>
    <lineage>
        <taxon>Bacteria</taxon>
        <taxon>Candidatus Woeseibacteriota</taxon>
    </lineage>
</organism>
<evidence type="ECO:0008006" key="3">
    <source>
        <dbReference type="Google" id="ProtNLM"/>
    </source>
</evidence>
<dbReference type="AlphaFoldDB" id="A0A1F7YZ32"/>
<dbReference type="STRING" id="1802505.A3D01_02010"/>
<evidence type="ECO:0000313" key="2">
    <source>
        <dbReference type="Proteomes" id="UP000177169"/>
    </source>
</evidence>
<name>A0A1F7YZ32_9BACT</name>